<dbReference type="GO" id="GO:0003743">
    <property type="term" value="F:translation initiation factor activity"/>
    <property type="evidence" value="ECO:0007669"/>
    <property type="project" value="UniProtKB-KW"/>
</dbReference>
<feature type="non-terminal residue" evidence="4">
    <location>
        <position position="92"/>
    </location>
</feature>
<dbReference type="SMART" id="SM00297">
    <property type="entry name" value="BROMO"/>
    <property type="match status" value="1"/>
</dbReference>
<dbReference type="PANTHER" id="PTHR13900:SF0">
    <property type="entry name" value="TRANSCRIPTION INITIATION FACTOR TFIID SUBUNIT 1"/>
    <property type="match status" value="1"/>
</dbReference>
<feature type="domain" description="Bromo" evidence="3">
    <location>
        <begin position="1"/>
        <end position="36"/>
    </location>
</feature>
<reference evidence="4 5" key="1">
    <citation type="journal article" date="2015" name="Genome Biol. Evol.">
        <title>The genome of winter moth (Operophtera brumata) provides a genomic perspective on sexual dimorphism and phenology.</title>
        <authorList>
            <person name="Derks M.F."/>
            <person name="Smit S."/>
            <person name="Salis L."/>
            <person name="Schijlen E."/>
            <person name="Bossers A."/>
            <person name="Mateman C."/>
            <person name="Pijl A.S."/>
            <person name="de Ridder D."/>
            <person name="Groenen M.A."/>
            <person name="Visser M.E."/>
            <person name="Megens H.J."/>
        </authorList>
    </citation>
    <scope>NUCLEOTIDE SEQUENCE [LARGE SCALE GENOMIC DNA]</scope>
    <source>
        <strain evidence="4">WM2013NL</strain>
        <tissue evidence="4">Head and thorax</tissue>
    </source>
</reference>
<sequence>MDLQSIREHLRQKHYQSREDFLADVNQIVENSTLYNAWPFLKPVNKKQVKDYYNVIKRPIDMETMGKKIQAHKYHSREEFLRDIQLLVDNCK</sequence>
<dbReference type="PROSITE" id="PS50014">
    <property type="entry name" value="BROMODOMAIN_2"/>
    <property type="match status" value="2"/>
</dbReference>
<dbReference type="GO" id="GO:0051123">
    <property type="term" value="P:RNA polymerase II preinitiation complex assembly"/>
    <property type="evidence" value="ECO:0007669"/>
    <property type="project" value="TreeGrafter"/>
</dbReference>
<dbReference type="GO" id="GO:0004402">
    <property type="term" value="F:histone acetyltransferase activity"/>
    <property type="evidence" value="ECO:0007669"/>
    <property type="project" value="InterPro"/>
</dbReference>
<keyword evidence="5" id="KW-1185">Reference proteome</keyword>
<dbReference type="Proteomes" id="UP000037510">
    <property type="component" value="Unassembled WGS sequence"/>
</dbReference>
<accession>A0A0L7LSF7</accession>
<evidence type="ECO:0000313" key="4">
    <source>
        <dbReference type="EMBL" id="KOB78387.1"/>
    </source>
</evidence>
<dbReference type="InterPro" id="IPR036427">
    <property type="entry name" value="Bromodomain-like_sf"/>
</dbReference>
<feature type="domain" description="Bromo" evidence="3">
    <location>
        <begin position="32"/>
        <end position="92"/>
    </location>
</feature>
<name>A0A0L7LSF7_OPEBR</name>
<keyword evidence="4" id="KW-0396">Initiation factor</keyword>
<dbReference type="PANTHER" id="PTHR13900">
    <property type="entry name" value="TRANSCRIPTION INITIATION FACTOR TFIID"/>
    <property type="match status" value="1"/>
</dbReference>
<dbReference type="STRING" id="104452.A0A0L7LSF7"/>
<evidence type="ECO:0000256" key="2">
    <source>
        <dbReference type="PROSITE-ProRule" id="PRU00035"/>
    </source>
</evidence>
<gene>
    <name evidence="4" type="ORF">OBRU01_02444</name>
</gene>
<evidence type="ECO:0000259" key="3">
    <source>
        <dbReference type="PROSITE" id="PS50014"/>
    </source>
</evidence>
<protein>
    <submittedName>
        <fullName evidence="4">Transcription initiation factor TFIID subunit</fullName>
    </submittedName>
</protein>
<evidence type="ECO:0000256" key="1">
    <source>
        <dbReference type="ARBA" id="ARBA00023117"/>
    </source>
</evidence>
<dbReference type="GO" id="GO:0016251">
    <property type="term" value="F:RNA polymerase II general transcription initiation factor activity"/>
    <property type="evidence" value="ECO:0007669"/>
    <property type="project" value="InterPro"/>
</dbReference>
<dbReference type="SUPFAM" id="SSF47370">
    <property type="entry name" value="Bromodomain"/>
    <property type="match status" value="2"/>
</dbReference>
<dbReference type="InterPro" id="IPR040240">
    <property type="entry name" value="TAF1"/>
</dbReference>
<evidence type="ECO:0000313" key="5">
    <source>
        <dbReference type="Proteomes" id="UP000037510"/>
    </source>
</evidence>
<dbReference type="EMBL" id="JTDY01000189">
    <property type="protein sequence ID" value="KOB78387.1"/>
    <property type="molecule type" value="Genomic_DNA"/>
</dbReference>
<comment type="caution">
    <text evidence="4">The sequence shown here is derived from an EMBL/GenBank/DDBJ whole genome shotgun (WGS) entry which is preliminary data.</text>
</comment>
<dbReference type="AlphaFoldDB" id="A0A0L7LSF7"/>
<keyword evidence="4" id="KW-0648">Protein biosynthesis</keyword>
<keyword evidence="1 2" id="KW-0103">Bromodomain</keyword>
<dbReference type="Gene3D" id="1.20.920.10">
    <property type="entry name" value="Bromodomain-like"/>
    <property type="match status" value="2"/>
</dbReference>
<proteinExistence type="predicted"/>
<dbReference type="PRINTS" id="PR00503">
    <property type="entry name" value="BROMODOMAIN"/>
</dbReference>
<dbReference type="GO" id="GO:0017025">
    <property type="term" value="F:TBP-class protein binding"/>
    <property type="evidence" value="ECO:0007669"/>
    <property type="project" value="InterPro"/>
</dbReference>
<dbReference type="GO" id="GO:0005669">
    <property type="term" value="C:transcription factor TFIID complex"/>
    <property type="evidence" value="ECO:0007669"/>
    <property type="project" value="InterPro"/>
</dbReference>
<dbReference type="Pfam" id="PF00439">
    <property type="entry name" value="Bromodomain"/>
    <property type="match status" value="2"/>
</dbReference>
<dbReference type="InterPro" id="IPR001487">
    <property type="entry name" value="Bromodomain"/>
</dbReference>
<organism evidence="4 5">
    <name type="scientific">Operophtera brumata</name>
    <name type="common">Winter moth</name>
    <name type="synonym">Phalaena brumata</name>
    <dbReference type="NCBI Taxonomy" id="104452"/>
    <lineage>
        <taxon>Eukaryota</taxon>
        <taxon>Metazoa</taxon>
        <taxon>Ecdysozoa</taxon>
        <taxon>Arthropoda</taxon>
        <taxon>Hexapoda</taxon>
        <taxon>Insecta</taxon>
        <taxon>Pterygota</taxon>
        <taxon>Neoptera</taxon>
        <taxon>Endopterygota</taxon>
        <taxon>Lepidoptera</taxon>
        <taxon>Glossata</taxon>
        <taxon>Ditrysia</taxon>
        <taxon>Geometroidea</taxon>
        <taxon>Geometridae</taxon>
        <taxon>Larentiinae</taxon>
        <taxon>Operophtera</taxon>
    </lineage>
</organism>